<dbReference type="InterPro" id="IPR011529">
    <property type="entry name" value="Glu_5kinase"/>
</dbReference>
<dbReference type="PRINTS" id="PR00474">
    <property type="entry name" value="GLU5KINASE"/>
</dbReference>
<dbReference type="FunFam" id="2.30.130.10:FF:000007">
    <property type="entry name" value="Glutamate 5-kinase"/>
    <property type="match status" value="1"/>
</dbReference>
<dbReference type="FunFam" id="3.40.1160.10:FF:000018">
    <property type="entry name" value="Glutamate 5-kinase"/>
    <property type="match status" value="1"/>
</dbReference>
<comment type="caution">
    <text evidence="10">The sequence shown here is derived from an EMBL/GenBank/DDBJ whole genome shotgun (WGS) entry which is preliminary data.</text>
</comment>
<evidence type="ECO:0000256" key="4">
    <source>
        <dbReference type="ARBA" id="ARBA00022679"/>
    </source>
</evidence>
<dbReference type="InterPro" id="IPR005715">
    <property type="entry name" value="Glu_5kinase/COase_Synthase"/>
</dbReference>
<feature type="binding site" evidence="8">
    <location>
        <position position="142"/>
    </location>
    <ligand>
        <name>substrate</name>
    </ligand>
</feature>
<sequence>MSQVDLATTKFNWQRAVIKVGSALIAPDGAGCRTEYLLALAQFINASRRQGKEVVLVSSGAVAAGRNVMSAEHKPTLAQKQAMAAVGQTRMMANWARLFDFPTAQILLTHGDIRDRDRYLNIKSTIRELLAHQVLPIVNENDSVATEELKFGDNDNLGALVALVADADTLIICTDVDGLYDADPRSNPQAKLLTSVQSVSKEIMALAGGSGSSVGTGGMQTKLQAAKKASANGIQTLIVNGYKAASFSALANGQVPGTVFAPALSRSGAKKQWLRHSLKAKGKLHIDAGAKQALTKRGASLLPVGVLSVDGHFAAGDAVEICFENELLAIGLSLFGATDLSKITGLQSQQLEAVLGYAGNEEVVHRDDLVLL</sequence>
<dbReference type="GO" id="GO:0005524">
    <property type="term" value="F:ATP binding"/>
    <property type="evidence" value="ECO:0007669"/>
    <property type="project" value="UniProtKB-KW"/>
</dbReference>
<reference evidence="10" key="1">
    <citation type="journal article" date="2014" name="Int. J. Syst. Evol. Microbiol.">
        <title>Complete genome sequence of Corynebacterium casei LMG S-19264T (=DSM 44701T), isolated from a smear-ripened cheese.</title>
        <authorList>
            <consortium name="US DOE Joint Genome Institute (JGI-PGF)"/>
            <person name="Walter F."/>
            <person name="Albersmeier A."/>
            <person name="Kalinowski J."/>
            <person name="Ruckert C."/>
        </authorList>
    </citation>
    <scope>NUCLEOTIDE SEQUENCE</scope>
    <source>
        <strain evidence="10">CGMCC 1.7086</strain>
    </source>
</reference>
<keyword evidence="7 8" id="KW-0067">ATP-binding</keyword>
<dbReference type="InterPro" id="IPR001057">
    <property type="entry name" value="Glu/AcGlu_kinase"/>
</dbReference>
<evidence type="ECO:0000256" key="6">
    <source>
        <dbReference type="ARBA" id="ARBA00022777"/>
    </source>
</evidence>
<evidence type="ECO:0000256" key="5">
    <source>
        <dbReference type="ARBA" id="ARBA00022741"/>
    </source>
</evidence>
<comment type="catalytic activity">
    <reaction evidence="8">
        <text>L-glutamate + ATP = L-glutamyl 5-phosphate + ADP</text>
        <dbReference type="Rhea" id="RHEA:14877"/>
        <dbReference type="ChEBI" id="CHEBI:29985"/>
        <dbReference type="ChEBI" id="CHEBI:30616"/>
        <dbReference type="ChEBI" id="CHEBI:58274"/>
        <dbReference type="ChEBI" id="CHEBI:456216"/>
        <dbReference type="EC" id="2.7.2.11"/>
    </reaction>
</comment>
<dbReference type="SUPFAM" id="SSF53633">
    <property type="entry name" value="Carbamate kinase-like"/>
    <property type="match status" value="1"/>
</dbReference>
<dbReference type="Pfam" id="PF01472">
    <property type="entry name" value="PUA"/>
    <property type="match status" value="1"/>
</dbReference>
<dbReference type="CDD" id="cd04242">
    <property type="entry name" value="AAK_G5K_ProB"/>
    <property type="match status" value="1"/>
</dbReference>
<dbReference type="InterPro" id="IPR036393">
    <property type="entry name" value="AceGlu_kinase-like_sf"/>
</dbReference>
<feature type="domain" description="PUA" evidence="9">
    <location>
        <begin position="282"/>
        <end position="364"/>
    </location>
</feature>
<feature type="binding site" evidence="8">
    <location>
        <begin position="174"/>
        <end position="175"/>
    </location>
    <ligand>
        <name>ATP</name>
        <dbReference type="ChEBI" id="CHEBI:30616"/>
    </ligand>
</feature>
<dbReference type="PROSITE" id="PS50890">
    <property type="entry name" value="PUA"/>
    <property type="match status" value="1"/>
</dbReference>
<comment type="subcellular location">
    <subcellularLocation>
        <location evidence="8">Cytoplasm</location>
    </subcellularLocation>
</comment>
<keyword evidence="11" id="KW-1185">Reference proteome</keyword>
<evidence type="ECO:0000256" key="2">
    <source>
        <dbReference type="ARBA" id="ARBA00022605"/>
    </source>
</evidence>
<dbReference type="GO" id="GO:0004349">
    <property type="term" value="F:glutamate 5-kinase activity"/>
    <property type="evidence" value="ECO:0007669"/>
    <property type="project" value="UniProtKB-UniRule"/>
</dbReference>
<keyword evidence="2 8" id="KW-0028">Amino-acid biosynthesis</keyword>
<dbReference type="RefSeq" id="WP_188699260.1">
    <property type="nucleotide sequence ID" value="NZ_BMLS01000010.1"/>
</dbReference>
<evidence type="ECO:0000259" key="9">
    <source>
        <dbReference type="SMART" id="SM00359"/>
    </source>
</evidence>
<comment type="function">
    <text evidence="8">Catalyzes the transfer of a phosphate group to glutamate to form L-glutamate 5-phosphate.</text>
</comment>
<dbReference type="InterPro" id="IPR041739">
    <property type="entry name" value="G5K_ProB"/>
</dbReference>
<dbReference type="EC" id="2.7.2.11" evidence="8"/>
<dbReference type="InterPro" id="IPR002478">
    <property type="entry name" value="PUA"/>
</dbReference>
<dbReference type="InterPro" id="IPR001048">
    <property type="entry name" value="Asp/Glu/Uridylate_kinase"/>
</dbReference>
<dbReference type="SUPFAM" id="SSF88697">
    <property type="entry name" value="PUA domain-like"/>
    <property type="match status" value="1"/>
</dbReference>
<dbReference type="AlphaFoldDB" id="A0A918DNC5"/>
<keyword evidence="1 8" id="KW-0963">Cytoplasm</keyword>
<dbReference type="SMART" id="SM00359">
    <property type="entry name" value="PUA"/>
    <property type="match status" value="1"/>
</dbReference>
<dbReference type="InterPro" id="IPR036974">
    <property type="entry name" value="PUA_sf"/>
</dbReference>
<dbReference type="NCBIfam" id="TIGR01027">
    <property type="entry name" value="proB"/>
    <property type="match status" value="1"/>
</dbReference>
<dbReference type="Gene3D" id="3.40.1160.10">
    <property type="entry name" value="Acetylglutamate kinase-like"/>
    <property type="match status" value="1"/>
</dbReference>
<dbReference type="Proteomes" id="UP000606935">
    <property type="component" value="Unassembled WGS sequence"/>
</dbReference>
<dbReference type="HAMAP" id="MF_00456">
    <property type="entry name" value="ProB"/>
    <property type="match status" value="1"/>
</dbReference>
<keyword evidence="5 8" id="KW-0547">Nucleotide-binding</keyword>
<comment type="similarity">
    <text evidence="8">Belongs to the glutamate 5-kinase family.</text>
</comment>
<evidence type="ECO:0000313" key="11">
    <source>
        <dbReference type="Proteomes" id="UP000606935"/>
    </source>
</evidence>
<reference evidence="10" key="2">
    <citation type="submission" date="2020-09" db="EMBL/GenBank/DDBJ databases">
        <authorList>
            <person name="Sun Q."/>
            <person name="Zhou Y."/>
        </authorList>
    </citation>
    <scope>NUCLEOTIDE SEQUENCE</scope>
    <source>
        <strain evidence="10">CGMCC 1.7086</strain>
    </source>
</reference>
<organism evidence="10 11">
    <name type="scientific">Bowmanella pacifica</name>
    <dbReference type="NCBI Taxonomy" id="502051"/>
    <lineage>
        <taxon>Bacteria</taxon>
        <taxon>Pseudomonadati</taxon>
        <taxon>Pseudomonadota</taxon>
        <taxon>Gammaproteobacteria</taxon>
        <taxon>Alteromonadales</taxon>
        <taxon>Alteromonadaceae</taxon>
        <taxon>Bowmanella</taxon>
    </lineage>
</organism>
<comment type="pathway">
    <text evidence="8">Amino-acid biosynthesis; L-proline biosynthesis; L-glutamate 5-semialdehyde from L-glutamate: step 1/2.</text>
</comment>
<dbReference type="PANTHER" id="PTHR43654:SF1">
    <property type="entry name" value="ISOPENTENYL PHOSPHATE KINASE"/>
    <property type="match status" value="1"/>
</dbReference>
<keyword evidence="3 8" id="KW-0641">Proline biosynthesis</keyword>
<feature type="binding site" evidence="8">
    <location>
        <position position="59"/>
    </location>
    <ligand>
        <name>substrate</name>
    </ligand>
</feature>
<accession>A0A918DNC5</accession>
<keyword evidence="4 8" id="KW-0808">Transferase</keyword>
<dbReference type="PROSITE" id="PS00902">
    <property type="entry name" value="GLUTAMATE_5_KINASE"/>
    <property type="match status" value="1"/>
</dbReference>
<dbReference type="GO" id="GO:0055129">
    <property type="term" value="P:L-proline biosynthetic process"/>
    <property type="evidence" value="ECO:0007669"/>
    <property type="project" value="UniProtKB-UniRule"/>
</dbReference>
<evidence type="ECO:0000256" key="1">
    <source>
        <dbReference type="ARBA" id="ARBA00022490"/>
    </source>
</evidence>
<gene>
    <name evidence="8 10" type="primary">proB</name>
    <name evidence="10" type="ORF">GCM10010982_39950</name>
</gene>
<evidence type="ECO:0000256" key="8">
    <source>
        <dbReference type="HAMAP-Rule" id="MF_00456"/>
    </source>
</evidence>
<dbReference type="Pfam" id="PF00696">
    <property type="entry name" value="AA_kinase"/>
    <property type="match status" value="1"/>
</dbReference>
<dbReference type="PANTHER" id="PTHR43654">
    <property type="entry name" value="GLUTAMATE 5-KINASE"/>
    <property type="match status" value="1"/>
</dbReference>
<dbReference type="EMBL" id="BMLS01000010">
    <property type="protein sequence ID" value="GGO75243.1"/>
    <property type="molecule type" value="Genomic_DNA"/>
</dbReference>
<evidence type="ECO:0000256" key="3">
    <source>
        <dbReference type="ARBA" id="ARBA00022650"/>
    </source>
</evidence>
<evidence type="ECO:0000313" key="10">
    <source>
        <dbReference type="EMBL" id="GGO75243.1"/>
    </source>
</evidence>
<dbReference type="Gene3D" id="2.30.130.10">
    <property type="entry name" value="PUA domain"/>
    <property type="match status" value="1"/>
</dbReference>
<dbReference type="InterPro" id="IPR015947">
    <property type="entry name" value="PUA-like_sf"/>
</dbReference>
<name>A0A918DNC5_9ALTE</name>
<proteinExistence type="inferred from homology"/>
<dbReference type="CDD" id="cd21157">
    <property type="entry name" value="PUA_G5K"/>
    <property type="match status" value="1"/>
</dbReference>
<dbReference type="InterPro" id="IPR019797">
    <property type="entry name" value="Glutamate_5-kinase_CS"/>
</dbReference>
<feature type="binding site" evidence="8">
    <location>
        <position position="19"/>
    </location>
    <ligand>
        <name>ATP</name>
        <dbReference type="ChEBI" id="CHEBI:30616"/>
    </ligand>
</feature>
<dbReference type="GO" id="GO:0003723">
    <property type="term" value="F:RNA binding"/>
    <property type="evidence" value="ECO:0007669"/>
    <property type="project" value="InterPro"/>
</dbReference>
<feature type="binding site" evidence="8">
    <location>
        <begin position="216"/>
        <end position="222"/>
    </location>
    <ligand>
        <name>ATP</name>
        <dbReference type="ChEBI" id="CHEBI:30616"/>
    </ligand>
</feature>
<keyword evidence="6 8" id="KW-0418">Kinase</keyword>
<feature type="binding site" evidence="8">
    <location>
        <position position="154"/>
    </location>
    <ligand>
        <name>substrate</name>
    </ligand>
</feature>
<dbReference type="GO" id="GO:0005829">
    <property type="term" value="C:cytosol"/>
    <property type="evidence" value="ECO:0007669"/>
    <property type="project" value="TreeGrafter"/>
</dbReference>
<dbReference type="PIRSF" id="PIRSF000729">
    <property type="entry name" value="GK"/>
    <property type="match status" value="1"/>
</dbReference>
<protein>
    <recommendedName>
        <fullName evidence="8">Glutamate 5-kinase</fullName>
        <ecNumber evidence="8">2.7.2.11</ecNumber>
    </recommendedName>
    <alternativeName>
        <fullName evidence="8">Gamma-glutamyl kinase</fullName>
        <shortName evidence="8">GK</shortName>
    </alternativeName>
</protein>
<evidence type="ECO:0000256" key="7">
    <source>
        <dbReference type="ARBA" id="ARBA00022840"/>
    </source>
</evidence>